<dbReference type="Proteomes" id="UP000671852">
    <property type="component" value="Chromosome"/>
</dbReference>
<evidence type="ECO:0000313" key="1">
    <source>
        <dbReference type="EMBL" id="QSZ41171.1"/>
    </source>
</evidence>
<evidence type="ECO:0008006" key="3">
    <source>
        <dbReference type="Google" id="ProtNLM"/>
    </source>
</evidence>
<evidence type="ECO:0000313" key="2">
    <source>
        <dbReference type="Proteomes" id="UP000671852"/>
    </source>
</evidence>
<sequence length="221" mass="24912">MKKILPTYSLKRKRLQKLQERDSMKFLFIVVVFIFLGGCSINNPAVKEYRIHLEPKTVTYDSQSCKEKSLKVGQVFSSSSLLSHRMKYMKDGYSEFSFTQSEWAQSPNKALSAELVKSVRSSGLFSSVNSYKSRSRSDLILETNLEEFIQYFSNDNNSSFVNISLSLSLVETGTSKVLQTKYISKKLGTKSLDAQGGVKAFNEALSGVLKESNDWLSEACK</sequence>
<dbReference type="KEGG" id="saqt:GJV85_03270"/>
<reference evidence="1" key="2">
    <citation type="submission" date="2021-04" db="EMBL/GenBank/DDBJ databases">
        <title>Isolation and characterization of a novel species of the genus Sulfurimonas.</title>
        <authorList>
            <person name="Fukui M."/>
        </authorList>
    </citation>
    <scope>NUCLEOTIDE SEQUENCE</scope>
    <source>
        <strain evidence="1">H1576</strain>
    </source>
</reference>
<keyword evidence="2" id="KW-1185">Reference proteome</keyword>
<dbReference type="SUPFAM" id="SSF159594">
    <property type="entry name" value="XCC0632-like"/>
    <property type="match status" value="1"/>
</dbReference>
<accession>A0A975AYZ9</accession>
<reference evidence="1" key="1">
    <citation type="submission" date="2019-11" db="EMBL/GenBank/DDBJ databases">
        <authorList>
            <person name="Kojima H."/>
        </authorList>
    </citation>
    <scope>NUCLEOTIDE SEQUENCE</scope>
    <source>
        <strain evidence="1">H1576</strain>
    </source>
</reference>
<name>A0A975AYZ9_9BACT</name>
<dbReference type="AlphaFoldDB" id="A0A975AYZ9"/>
<organism evidence="1 2">
    <name type="scientific">Sulfurimonas aquatica</name>
    <dbReference type="NCBI Taxonomy" id="2672570"/>
    <lineage>
        <taxon>Bacteria</taxon>
        <taxon>Pseudomonadati</taxon>
        <taxon>Campylobacterota</taxon>
        <taxon>Epsilonproteobacteria</taxon>
        <taxon>Campylobacterales</taxon>
        <taxon>Sulfurimonadaceae</taxon>
        <taxon>Sulfurimonas</taxon>
    </lineage>
</organism>
<gene>
    <name evidence="1" type="ORF">GJV85_03270</name>
</gene>
<protein>
    <recommendedName>
        <fullName evidence="3">ABC-type transport auxiliary lipoprotein component domain-containing protein</fullName>
    </recommendedName>
</protein>
<proteinExistence type="predicted"/>
<dbReference type="Gene3D" id="3.40.50.10610">
    <property type="entry name" value="ABC-type transport auxiliary lipoprotein component"/>
    <property type="match status" value="1"/>
</dbReference>
<dbReference type="EMBL" id="CP046072">
    <property type="protein sequence ID" value="QSZ41171.1"/>
    <property type="molecule type" value="Genomic_DNA"/>
</dbReference>